<feature type="transmembrane region" description="Helical" evidence="2">
    <location>
        <begin position="331"/>
        <end position="357"/>
    </location>
</feature>
<keyword evidence="2" id="KW-1133">Transmembrane helix</keyword>
<proteinExistence type="predicted"/>
<protein>
    <submittedName>
        <fullName evidence="3">Uncharacterized protein</fullName>
    </submittedName>
</protein>
<dbReference type="Proteomes" id="UP001150925">
    <property type="component" value="Unassembled WGS sequence"/>
</dbReference>
<feature type="compositionally biased region" description="Basic residues" evidence="1">
    <location>
        <begin position="9"/>
        <end position="20"/>
    </location>
</feature>
<evidence type="ECO:0000256" key="1">
    <source>
        <dbReference type="SAM" id="MobiDB-lite"/>
    </source>
</evidence>
<keyword evidence="4" id="KW-1185">Reference proteome</keyword>
<dbReference type="OrthoDB" id="5596949at2759"/>
<feature type="region of interest" description="Disordered" evidence="1">
    <location>
        <begin position="1"/>
        <end position="199"/>
    </location>
</feature>
<dbReference type="AlphaFoldDB" id="A0A9W8AT87"/>
<dbReference type="EMBL" id="JANBPY010001051">
    <property type="protein sequence ID" value="KAJ1961886.1"/>
    <property type="molecule type" value="Genomic_DNA"/>
</dbReference>
<feature type="compositionally biased region" description="Polar residues" evidence="1">
    <location>
        <begin position="35"/>
        <end position="52"/>
    </location>
</feature>
<organism evidence="3 4">
    <name type="scientific">Dispira parvispora</name>
    <dbReference type="NCBI Taxonomy" id="1520584"/>
    <lineage>
        <taxon>Eukaryota</taxon>
        <taxon>Fungi</taxon>
        <taxon>Fungi incertae sedis</taxon>
        <taxon>Zoopagomycota</taxon>
        <taxon>Kickxellomycotina</taxon>
        <taxon>Dimargaritomycetes</taxon>
        <taxon>Dimargaritales</taxon>
        <taxon>Dimargaritaceae</taxon>
        <taxon>Dispira</taxon>
    </lineage>
</organism>
<evidence type="ECO:0000313" key="4">
    <source>
        <dbReference type="Proteomes" id="UP001150925"/>
    </source>
</evidence>
<sequence length="358" mass="38734">MSTQQEALRKRREARQKKILARGTDRLSRIKQTLGAGQTMSSSDEHQGSGSESMKLPAGRTDDSAPLTANRSSALGPEPASQQGLDKPQMSSVSALKSATDNKSSWLASPAGSTTSISQSEAAIDSDGSVVTPTPLRSLRTRSTQRDKSGDDSGRAPTISSPATLPRVRATNSIPRHTAPLSSATHKTTPITRSRSTKTTWRFSGQPSRQFVLFLLPVVLLFGYAFFIEWTNDHVLNYWDTRAKFASLLWEPPSTIMGDWDHAIPLVWYAVLLQLGWLAVSSVWGFRSEISTTSVANPADNAPSISPLALLPPVLQQGLAKLNRVRSHSQLLGTVTDAVSWLLLLTGLTAVVCHALLN</sequence>
<gene>
    <name evidence="3" type="ORF">IWQ62_003713</name>
</gene>
<accession>A0A9W8AT87</accession>
<evidence type="ECO:0000256" key="2">
    <source>
        <dbReference type="SAM" id="Phobius"/>
    </source>
</evidence>
<comment type="caution">
    <text evidence="3">The sequence shown here is derived from an EMBL/GenBank/DDBJ whole genome shotgun (WGS) entry which is preliminary data.</text>
</comment>
<feature type="compositionally biased region" description="Basic and acidic residues" evidence="1">
    <location>
        <begin position="144"/>
        <end position="154"/>
    </location>
</feature>
<name>A0A9W8AT87_9FUNG</name>
<keyword evidence="2" id="KW-0812">Transmembrane</keyword>
<evidence type="ECO:0000313" key="3">
    <source>
        <dbReference type="EMBL" id="KAJ1961886.1"/>
    </source>
</evidence>
<feature type="transmembrane region" description="Helical" evidence="2">
    <location>
        <begin position="211"/>
        <end position="228"/>
    </location>
</feature>
<feature type="transmembrane region" description="Helical" evidence="2">
    <location>
        <begin position="266"/>
        <end position="286"/>
    </location>
</feature>
<reference evidence="3" key="1">
    <citation type="submission" date="2022-07" db="EMBL/GenBank/DDBJ databases">
        <title>Phylogenomic reconstructions and comparative analyses of Kickxellomycotina fungi.</title>
        <authorList>
            <person name="Reynolds N.K."/>
            <person name="Stajich J.E."/>
            <person name="Barry K."/>
            <person name="Grigoriev I.V."/>
            <person name="Crous P."/>
            <person name="Smith M.E."/>
        </authorList>
    </citation>
    <scope>NUCLEOTIDE SEQUENCE</scope>
    <source>
        <strain evidence="3">RSA 1196</strain>
    </source>
</reference>
<keyword evidence="2" id="KW-0472">Membrane</keyword>
<feature type="compositionally biased region" description="Polar residues" evidence="1">
    <location>
        <begin position="170"/>
        <end position="199"/>
    </location>
</feature>
<feature type="compositionally biased region" description="Polar residues" evidence="1">
    <location>
        <begin position="80"/>
        <end position="121"/>
    </location>
</feature>